<evidence type="ECO:0000256" key="19">
    <source>
        <dbReference type="SAM" id="MobiDB-lite"/>
    </source>
</evidence>
<keyword evidence="6" id="KW-0808">Transferase</keyword>
<keyword evidence="12" id="KW-0067">ATP-binding</keyword>
<evidence type="ECO:0000256" key="11">
    <source>
        <dbReference type="ARBA" id="ARBA00022777"/>
    </source>
</evidence>
<dbReference type="AlphaFoldDB" id="A0AA88DZ92"/>
<dbReference type="GO" id="GO:0004674">
    <property type="term" value="F:protein serine/threonine kinase activity"/>
    <property type="evidence" value="ECO:0007669"/>
    <property type="project" value="UniProtKB-KW"/>
</dbReference>
<evidence type="ECO:0000256" key="13">
    <source>
        <dbReference type="ARBA" id="ARBA00022989"/>
    </source>
</evidence>
<evidence type="ECO:0000256" key="8">
    <source>
        <dbReference type="ARBA" id="ARBA00022729"/>
    </source>
</evidence>
<evidence type="ECO:0000256" key="6">
    <source>
        <dbReference type="ARBA" id="ARBA00022679"/>
    </source>
</evidence>
<proteinExistence type="predicted"/>
<evidence type="ECO:0000256" key="9">
    <source>
        <dbReference type="ARBA" id="ARBA00022737"/>
    </source>
</evidence>
<dbReference type="EMBL" id="BTGU01000158">
    <property type="protein sequence ID" value="GMN63745.1"/>
    <property type="molecule type" value="Genomic_DNA"/>
</dbReference>
<evidence type="ECO:0000259" key="21">
    <source>
        <dbReference type="PROSITE" id="PS50011"/>
    </source>
</evidence>
<dbReference type="CDD" id="cd14066">
    <property type="entry name" value="STKc_IRAK"/>
    <property type="match status" value="1"/>
</dbReference>
<gene>
    <name evidence="22" type="ORF">TIFTF001_032819</name>
</gene>
<dbReference type="EC" id="2.7.11.1" evidence="2"/>
<dbReference type="GO" id="GO:0005524">
    <property type="term" value="F:ATP binding"/>
    <property type="evidence" value="ECO:0007669"/>
    <property type="project" value="UniProtKB-KW"/>
</dbReference>
<dbReference type="Pfam" id="PF07714">
    <property type="entry name" value="PK_Tyr_Ser-Thr"/>
    <property type="match status" value="1"/>
</dbReference>
<keyword evidence="9" id="KW-0677">Repeat</keyword>
<feature type="region of interest" description="Disordered" evidence="19">
    <location>
        <begin position="942"/>
        <end position="971"/>
    </location>
</feature>
<dbReference type="Gene3D" id="1.10.510.10">
    <property type="entry name" value="Transferase(Phosphotransferase) domain 1"/>
    <property type="match status" value="1"/>
</dbReference>
<dbReference type="InterPro" id="IPR001245">
    <property type="entry name" value="Ser-Thr/Tyr_kinase_cat_dom"/>
</dbReference>
<keyword evidence="3" id="KW-0723">Serine/threonine-protein kinase</keyword>
<dbReference type="InterPro" id="IPR001611">
    <property type="entry name" value="Leu-rich_rpt"/>
</dbReference>
<dbReference type="PANTHER" id="PTHR48006">
    <property type="entry name" value="LEUCINE-RICH REPEAT-CONTAINING PROTEIN DDB_G0281931-RELATED"/>
    <property type="match status" value="1"/>
</dbReference>
<dbReference type="SUPFAM" id="SSF56112">
    <property type="entry name" value="Protein kinase-like (PK-like)"/>
    <property type="match status" value="1"/>
</dbReference>
<dbReference type="PROSITE" id="PS00108">
    <property type="entry name" value="PROTEIN_KINASE_ST"/>
    <property type="match status" value="1"/>
</dbReference>
<dbReference type="InterPro" id="IPR021720">
    <property type="entry name" value="Malectin_dom"/>
</dbReference>
<keyword evidence="13 20" id="KW-1133">Transmembrane helix</keyword>
<evidence type="ECO:0000256" key="2">
    <source>
        <dbReference type="ARBA" id="ARBA00012513"/>
    </source>
</evidence>
<evidence type="ECO:0000256" key="16">
    <source>
        <dbReference type="ARBA" id="ARBA00023180"/>
    </source>
</evidence>
<dbReference type="Gene3D" id="2.60.120.430">
    <property type="entry name" value="Galactose-binding lectin"/>
    <property type="match status" value="1"/>
</dbReference>
<dbReference type="InterPro" id="IPR051824">
    <property type="entry name" value="LRR_Rcpt-Like_S/T_Kinase"/>
</dbReference>
<dbReference type="InterPro" id="IPR032675">
    <property type="entry name" value="LRR_dom_sf"/>
</dbReference>
<dbReference type="SMART" id="SM00220">
    <property type="entry name" value="S_TKc"/>
    <property type="match status" value="1"/>
</dbReference>
<evidence type="ECO:0000256" key="20">
    <source>
        <dbReference type="SAM" id="Phobius"/>
    </source>
</evidence>
<name>A0AA88DZ92_FICCA</name>
<dbReference type="SUPFAM" id="SSF52058">
    <property type="entry name" value="L domain-like"/>
    <property type="match status" value="1"/>
</dbReference>
<dbReference type="FunFam" id="3.80.10.10:FF:000383">
    <property type="entry name" value="Leucine-rich repeat receptor protein kinase EMS1"/>
    <property type="match status" value="1"/>
</dbReference>
<evidence type="ECO:0000256" key="14">
    <source>
        <dbReference type="ARBA" id="ARBA00023136"/>
    </source>
</evidence>
<dbReference type="Proteomes" id="UP001187192">
    <property type="component" value="Unassembled WGS sequence"/>
</dbReference>
<evidence type="ECO:0000256" key="3">
    <source>
        <dbReference type="ARBA" id="ARBA00022527"/>
    </source>
</evidence>
<dbReference type="FunFam" id="3.30.200.20:FF:000140">
    <property type="entry name" value="Leucine-rich repeat receptor-like protein kinase"/>
    <property type="match status" value="1"/>
</dbReference>
<evidence type="ECO:0000256" key="12">
    <source>
        <dbReference type="ARBA" id="ARBA00022840"/>
    </source>
</evidence>
<comment type="subcellular location">
    <subcellularLocation>
        <location evidence="1">Membrane</location>
        <topology evidence="1">Single-pass type I membrane protein</topology>
    </subcellularLocation>
</comment>
<evidence type="ECO:0000256" key="4">
    <source>
        <dbReference type="ARBA" id="ARBA00022553"/>
    </source>
</evidence>
<comment type="caution">
    <text evidence="22">The sequence shown here is derived from an EMBL/GenBank/DDBJ whole genome shotgun (WGS) entry which is preliminary data.</text>
</comment>
<dbReference type="InterPro" id="IPR000719">
    <property type="entry name" value="Prot_kinase_dom"/>
</dbReference>
<organism evidence="22 23">
    <name type="scientific">Ficus carica</name>
    <name type="common">Common fig</name>
    <dbReference type="NCBI Taxonomy" id="3494"/>
    <lineage>
        <taxon>Eukaryota</taxon>
        <taxon>Viridiplantae</taxon>
        <taxon>Streptophyta</taxon>
        <taxon>Embryophyta</taxon>
        <taxon>Tracheophyta</taxon>
        <taxon>Spermatophyta</taxon>
        <taxon>Magnoliopsida</taxon>
        <taxon>eudicotyledons</taxon>
        <taxon>Gunneridae</taxon>
        <taxon>Pentapetalae</taxon>
        <taxon>rosids</taxon>
        <taxon>fabids</taxon>
        <taxon>Rosales</taxon>
        <taxon>Moraceae</taxon>
        <taxon>Ficeae</taxon>
        <taxon>Ficus</taxon>
    </lineage>
</organism>
<dbReference type="PROSITE" id="PS50011">
    <property type="entry name" value="PROTEIN_KINASE_DOM"/>
    <property type="match status" value="1"/>
</dbReference>
<keyword evidence="5" id="KW-0433">Leucine-rich repeat</keyword>
<keyword evidence="8" id="KW-0732">Signal</keyword>
<dbReference type="FunFam" id="2.60.120.430:FF:000002">
    <property type="entry name" value="Leucine-rich repeat receptor-like protein kinase"/>
    <property type="match status" value="1"/>
</dbReference>
<evidence type="ECO:0000256" key="10">
    <source>
        <dbReference type="ARBA" id="ARBA00022741"/>
    </source>
</evidence>
<keyword evidence="10" id="KW-0547">Nucleotide-binding</keyword>
<evidence type="ECO:0000313" key="23">
    <source>
        <dbReference type="Proteomes" id="UP001187192"/>
    </source>
</evidence>
<dbReference type="Gene3D" id="3.30.200.20">
    <property type="entry name" value="Phosphorylase Kinase, domain 1"/>
    <property type="match status" value="1"/>
</dbReference>
<comment type="catalytic activity">
    <reaction evidence="18">
        <text>L-seryl-[protein] + ATP = O-phospho-L-seryl-[protein] + ADP + H(+)</text>
        <dbReference type="Rhea" id="RHEA:17989"/>
        <dbReference type="Rhea" id="RHEA-COMP:9863"/>
        <dbReference type="Rhea" id="RHEA-COMP:11604"/>
        <dbReference type="ChEBI" id="CHEBI:15378"/>
        <dbReference type="ChEBI" id="CHEBI:29999"/>
        <dbReference type="ChEBI" id="CHEBI:30616"/>
        <dbReference type="ChEBI" id="CHEBI:83421"/>
        <dbReference type="ChEBI" id="CHEBI:456216"/>
        <dbReference type="EC" id="2.7.11.1"/>
    </reaction>
</comment>
<evidence type="ECO:0000256" key="7">
    <source>
        <dbReference type="ARBA" id="ARBA00022692"/>
    </source>
</evidence>
<evidence type="ECO:0000256" key="17">
    <source>
        <dbReference type="ARBA" id="ARBA00047899"/>
    </source>
</evidence>
<dbReference type="InterPro" id="IPR011009">
    <property type="entry name" value="Kinase-like_dom_sf"/>
</dbReference>
<dbReference type="Pfam" id="PF11721">
    <property type="entry name" value="Malectin"/>
    <property type="match status" value="1"/>
</dbReference>
<keyword evidence="16" id="KW-0325">Glycoprotein</keyword>
<dbReference type="FunFam" id="1.10.510.10:FF:000044">
    <property type="entry name" value="Putative LRR receptor-like serine/threonine-protein kinase"/>
    <property type="match status" value="1"/>
</dbReference>
<feature type="domain" description="Protein kinase" evidence="21">
    <location>
        <begin position="643"/>
        <end position="917"/>
    </location>
</feature>
<accession>A0AA88DZ92</accession>
<evidence type="ECO:0000256" key="18">
    <source>
        <dbReference type="ARBA" id="ARBA00048679"/>
    </source>
</evidence>
<keyword evidence="4" id="KW-0597">Phosphoprotein</keyword>
<evidence type="ECO:0000256" key="5">
    <source>
        <dbReference type="ARBA" id="ARBA00022614"/>
    </source>
</evidence>
<feature type="transmembrane region" description="Helical" evidence="20">
    <location>
        <begin position="587"/>
        <end position="609"/>
    </location>
</feature>
<comment type="catalytic activity">
    <reaction evidence="17">
        <text>L-threonyl-[protein] + ATP = O-phospho-L-threonyl-[protein] + ADP + H(+)</text>
        <dbReference type="Rhea" id="RHEA:46608"/>
        <dbReference type="Rhea" id="RHEA-COMP:11060"/>
        <dbReference type="Rhea" id="RHEA-COMP:11605"/>
        <dbReference type="ChEBI" id="CHEBI:15378"/>
        <dbReference type="ChEBI" id="CHEBI:30013"/>
        <dbReference type="ChEBI" id="CHEBI:30616"/>
        <dbReference type="ChEBI" id="CHEBI:61977"/>
        <dbReference type="ChEBI" id="CHEBI:456216"/>
        <dbReference type="EC" id="2.7.11.1"/>
    </reaction>
</comment>
<dbReference type="GO" id="GO:0005886">
    <property type="term" value="C:plasma membrane"/>
    <property type="evidence" value="ECO:0007669"/>
    <property type="project" value="TreeGrafter"/>
</dbReference>
<keyword evidence="14 20" id="KW-0472">Membrane</keyword>
<evidence type="ECO:0000256" key="1">
    <source>
        <dbReference type="ARBA" id="ARBA00004479"/>
    </source>
</evidence>
<dbReference type="Gene3D" id="3.80.10.10">
    <property type="entry name" value="Ribonuclease Inhibitor"/>
    <property type="match status" value="2"/>
</dbReference>
<evidence type="ECO:0000256" key="15">
    <source>
        <dbReference type="ARBA" id="ARBA00023170"/>
    </source>
</evidence>
<evidence type="ECO:0000313" key="22">
    <source>
        <dbReference type="EMBL" id="GMN63745.1"/>
    </source>
</evidence>
<protein>
    <recommendedName>
        <fullName evidence="2">non-specific serine/threonine protein kinase</fullName>
        <ecNumber evidence="2">2.7.11.1</ecNumber>
    </recommendedName>
</protein>
<keyword evidence="11" id="KW-0418">Kinase</keyword>
<keyword evidence="15" id="KW-0675">Receptor</keyword>
<reference evidence="22" key="1">
    <citation type="submission" date="2023-07" db="EMBL/GenBank/DDBJ databases">
        <title>draft genome sequence of fig (Ficus carica).</title>
        <authorList>
            <person name="Takahashi T."/>
            <person name="Nishimura K."/>
        </authorList>
    </citation>
    <scope>NUCLEOTIDE SEQUENCE</scope>
</reference>
<dbReference type="FunFam" id="3.80.10.10:FF:000298">
    <property type="entry name" value="Putative LRR receptor-like serine/threonine-protein kinase"/>
    <property type="match status" value="1"/>
</dbReference>
<feature type="compositionally biased region" description="Polar residues" evidence="19">
    <location>
        <begin position="942"/>
        <end position="951"/>
    </location>
</feature>
<dbReference type="PANTHER" id="PTHR48006:SF34">
    <property type="entry name" value="OS08G0203700 PROTEIN"/>
    <property type="match status" value="1"/>
</dbReference>
<keyword evidence="7 20" id="KW-0812">Transmembrane</keyword>
<dbReference type="InterPro" id="IPR008271">
    <property type="entry name" value="Ser/Thr_kinase_AS"/>
</dbReference>
<dbReference type="Pfam" id="PF00560">
    <property type="entry name" value="LRR_1"/>
    <property type="match status" value="5"/>
</dbReference>
<sequence>MSVVLVDFGDIWYITSVRALNSLFEQWDAQAVSLWNISGEPCSGSAIDGSEFERSENNPAITCDCTYNDGTTCHITQMRVYALNKRGVIPEEITAFKYLTFLKIDQNFFTGPLPAYIGNVTSLTLLSIAHNLFSGPIPKELGNLKDLSLLSFGSNNFSGTLPPELGNLVKLEQMWASDSPFSGKIPDFIGNWTKLNSLRFQGNSFEGPIPSSFSQLTSMQSLRISDIYNGSSSLAFIKNLKNLTDLYLRNALISDTIPSNIGDYKYLLTLDLRFNNLTGELPSSLFNMTSLTNLFLGNNSFSGTLPNHKSDILQTIDLSYNYLSGSLPEWATSISQLNLVANNFVFDSSNKTDIPGLNCLQRNFPCNRNSPRYANFSIKCGGPEMRGNDGILYEAENETLGAATFHVTSTQKWAVSNTGMFSERNSPSYFQNTLAQATGTSTPELFQTARMSPGSLRYYGLGLQNGPYTVTLQFSETGFDPLSSQTWKSLGRRMFDIYIQGHRRLTDFDISKEAGGVQRAIAREFKVNVSENYLEIHLVWAGKGTCCIPVQGYYGPLIATVHAASDFTPTVSGIPESIQGDKNRTGLIIGITVPVAILSLVLVFAVIYIRRKKDDDDDEELLGLASRPDTFSYAELRAATDDFNSLNKLGEGGFGPVYKGTLTDGRVVAVKQLSVASNQGKSQFVTEIATISAVRHRNLVKLYGCCIEGNRRMLVYEYLENKSLDQAIFGNNDLLLDWPTRFNICLETAKGLAYLHEESRPRIVHRDIKASNILLDADLCPKISDFGLAKLYDDKKTHISTRVAGTIGYLAPEYAMRGHLTEKADVFGFGVVALEILSGRSNADSSLENEKIYLLYWAWNLYENNLSLELMDPTLSEFDTNEAARLIGVALLCIQASPMVRPPMSRVVAMLAGNIEMSSTAISKPSYLTDWNFNDMTSNFLSENDETPTASKSHEKDEHGNATSHSSAIDRLLQSPINVSESMISDVIGDGR</sequence>
<keyword evidence="23" id="KW-1185">Reference proteome</keyword>